<sequence>MKAQKVARALGWFSIGLGVFETFFPGKLNGFLGLDDRTRVTRAYGIRELAAGAGLLTQPKPTVWQWSRVAGDVLDLTSLGLAARRKDAARGRIAAAFGLVAAITVLDVLCARGLAQE</sequence>
<dbReference type="RefSeq" id="WP_146881995.1">
    <property type="nucleotide sequence ID" value="NZ_BJXB01000002.1"/>
</dbReference>
<evidence type="ECO:0000256" key="1">
    <source>
        <dbReference type="SAM" id="Phobius"/>
    </source>
</evidence>
<evidence type="ECO:0000313" key="2">
    <source>
        <dbReference type="EMBL" id="GEM44846.1"/>
    </source>
</evidence>
<protein>
    <submittedName>
        <fullName evidence="2">Uncharacterized protein</fullName>
    </submittedName>
</protein>
<comment type="caution">
    <text evidence="2">The sequence shown here is derived from an EMBL/GenBank/DDBJ whole genome shotgun (WGS) entry which is preliminary data.</text>
</comment>
<proteinExistence type="predicted"/>
<keyword evidence="3" id="KW-1185">Reference proteome</keyword>
<dbReference type="OrthoDB" id="6166765at2"/>
<dbReference type="AlphaFoldDB" id="A0A511MXJ1"/>
<reference evidence="2 3" key="1">
    <citation type="submission" date="2019-07" db="EMBL/GenBank/DDBJ databases">
        <title>Whole genome shotgun sequence of Deinococcus cellulosilyticus NBRC 106333.</title>
        <authorList>
            <person name="Hosoyama A."/>
            <person name="Uohara A."/>
            <person name="Ohji S."/>
            <person name="Ichikawa N."/>
        </authorList>
    </citation>
    <scope>NUCLEOTIDE SEQUENCE [LARGE SCALE GENOMIC DNA]</scope>
    <source>
        <strain evidence="2 3">NBRC 106333</strain>
    </source>
</reference>
<keyword evidence="1" id="KW-0472">Membrane</keyword>
<accession>A0A511MXJ1</accession>
<organism evidence="2 3">
    <name type="scientific">Deinococcus cellulosilyticus (strain DSM 18568 / NBRC 106333 / KACC 11606 / 5516J-15)</name>
    <dbReference type="NCBI Taxonomy" id="1223518"/>
    <lineage>
        <taxon>Bacteria</taxon>
        <taxon>Thermotogati</taxon>
        <taxon>Deinococcota</taxon>
        <taxon>Deinococci</taxon>
        <taxon>Deinococcales</taxon>
        <taxon>Deinococcaceae</taxon>
        <taxon>Deinococcus</taxon>
    </lineage>
</organism>
<keyword evidence="1" id="KW-0812">Transmembrane</keyword>
<name>A0A511MXJ1_DEIC1</name>
<dbReference type="Proteomes" id="UP000321306">
    <property type="component" value="Unassembled WGS sequence"/>
</dbReference>
<keyword evidence="1" id="KW-1133">Transmembrane helix</keyword>
<dbReference type="EMBL" id="BJXB01000002">
    <property type="protein sequence ID" value="GEM44846.1"/>
    <property type="molecule type" value="Genomic_DNA"/>
</dbReference>
<gene>
    <name evidence="2" type="ORF">DC3_04810</name>
</gene>
<evidence type="ECO:0000313" key="3">
    <source>
        <dbReference type="Proteomes" id="UP000321306"/>
    </source>
</evidence>
<feature type="transmembrane region" description="Helical" evidence="1">
    <location>
        <begin position="93"/>
        <end position="115"/>
    </location>
</feature>